<gene>
    <name evidence="2" type="ORF">G2W53_013039</name>
</gene>
<keyword evidence="3" id="KW-1185">Reference proteome</keyword>
<dbReference type="PANTHER" id="PTHR36617">
    <property type="entry name" value="PROTEIN, PUTATIVE-RELATED"/>
    <property type="match status" value="1"/>
</dbReference>
<reference evidence="2" key="1">
    <citation type="submission" date="2020-09" db="EMBL/GenBank/DDBJ databases">
        <title>Genome-Enabled Discovery of Anthraquinone Biosynthesis in Senna tora.</title>
        <authorList>
            <person name="Kang S.-H."/>
            <person name="Pandey R.P."/>
            <person name="Lee C.-M."/>
            <person name="Sim J.-S."/>
            <person name="Jeong J.-T."/>
            <person name="Choi B.-S."/>
            <person name="Jung M."/>
            <person name="Ginzburg D."/>
            <person name="Zhao K."/>
            <person name="Won S.Y."/>
            <person name="Oh T.-J."/>
            <person name="Yu Y."/>
            <person name="Kim N.-H."/>
            <person name="Lee O.R."/>
            <person name="Lee T.-H."/>
            <person name="Bashyal P."/>
            <person name="Kim T.-S."/>
            <person name="Lee W.-H."/>
            <person name="Kawkins C."/>
            <person name="Kim C.-K."/>
            <person name="Kim J.S."/>
            <person name="Ahn B.O."/>
            <person name="Rhee S.Y."/>
            <person name="Sohng J.K."/>
        </authorList>
    </citation>
    <scope>NUCLEOTIDE SEQUENCE</scope>
    <source>
        <tissue evidence="2">Leaf</tissue>
    </source>
</reference>
<evidence type="ECO:0000313" key="3">
    <source>
        <dbReference type="Proteomes" id="UP000634136"/>
    </source>
</evidence>
<sequence>MTRCLTRSSFIKKSINKGKDLLDNGLTWRVGNGLKINFWHDSWLPSGPIRQQIEGPLNFLEDNLTVKDYTQTSRTWPPSTSLTLPPSVFSEIQSTFFSIDQNDEDILIWNHSKDGQFTVKSAYASISVASNLKSTTNIMHNMNWIWKPFCNPRQSFFLWRSYHLALPTSQKLNAIIPTIPPTFKLSLSKAIEYHFLVISKSPGTHRVNQIVKWKEPQESYYKLNFDGSASNHHLGAGGIIRDDQGRHFASFCQFVGKGDSLKAEF</sequence>
<dbReference type="Pfam" id="PF13966">
    <property type="entry name" value="zf-RVT"/>
    <property type="match status" value="1"/>
</dbReference>
<evidence type="ECO:0000259" key="1">
    <source>
        <dbReference type="Pfam" id="PF13966"/>
    </source>
</evidence>
<dbReference type="PANTHER" id="PTHR36617:SF15">
    <property type="entry name" value="REVERSE TRANSCRIPTASE ZINC-BINDING DOMAIN-CONTAINING PROTEIN"/>
    <property type="match status" value="1"/>
</dbReference>
<name>A0A834WS23_9FABA</name>
<evidence type="ECO:0000313" key="2">
    <source>
        <dbReference type="EMBL" id="KAF7830706.1"/>
    </source>
</evidence>
<organism evidence="2 3">
    <name type="scientific">Senna tora</name>
    <dbReference type="NCBI Taxonomy" id="362788"/>
    <lineage>
        <taxon>Eukaryota</taxon>
        <taxon>Viridiplantae</taxon>
        <taxon>Streptophyta</taxon>
        <taxon>Embryophyta</taxon>
        <taxon>Tracheophyta</taxon>
        <taxon>Spermatophyta</taxon>
        <taxon>Magnoliopsida</taxon>
        <taxon>eudicotyledons</taxon>
        <taxon>Gunneridae</taxon>
        <taxon>Pentapetalae</taxon>
        <taxon>rosids</taxon>
        <taxon>fabids</taxon>
        <taxon>Fabales</taxon>
        <taxon>Fabaceae</taxon>
        <taxon>Caesalpinioideae</taxon>
        <taxon>Cassia clade</taxon>
        <taxon>Senna</taxon>
    </lineage>
</organism>
<dbReference type="Proteomes" id="UP000634136">
    <property type="component" value="Unassembled WGS sequence"/>
</dbReference>
<dbReference type="EMBL" id="JAAIUW010000005">
    <property type="protein sequence ID" value="KAF7830706.1"/>
    <property type="molecule type" value="Genomic_DNA"/>
</dbReference>
<proteinExistence type="predicted"/>
<accession>A0A834WS23</accession>
<dbReference type="InterPro" id="IPR026960">
    <property type="entry name" value="RVT-Znf"/>
</dbReference>
<dbReference type="AlphaFoldDB" id="A0A834WS23"/>
<keyword evidence="2" id="KW-0548">Nucleotidyltransferase</keyword>
<dbReference type="OrthoDB" id="1434524at2759"/>
<keyword evidence="2" id="KW-0695">RNA-directed DNA polymerase</keyword>
<dbReference type="GO" id="GO:0003964">
    <property type="term" value="F:RNA-directed DNA polymerase activity"/>
    <property type="evidence" value="ECO:0007669"/>
    <property type="project" value="UniProtKB-KW"/>
</dbReference>
<keyword evidence="2" id="KW-0808">Transferase</keyword>
<feature type="domain" description="Reverse transcriptase zinc-binding" evidence="1">
    <location>
        <begin position="117"/>
        <end position="177"/>
    </location>
</feature>
<comment type="caution">
    <text evidence="2">The sequence shown here is derived from an EMBL/GenBank/DDBJ whole genome shotgun (WGS) entry which is preliminary data.</text>
</comment>
<protein>
    <submittedName>
        <fullName evidence="2">Reverse transcriptase</fullName>
    </submittedName>
</protein>